<sequence>MGKVHGSLARAGKVKSQTRKSQTLEVDVEPQEKKKTPKGRAKKRLTYTRRFVNVTMTGGKRKMNPNPTSNACSTDGWVADPVGQFCASGMELLPSDLRHLQPQLINRLSSNQAPPSYKQLKLRTQHHHTTIKMFKKLFGEHGVKNVVTLFHKPSSQASLRAHTILKQANAQSVATATQDQASSHDSQNKAERTEFELDVTEAPPTADQLKNILEYLGGPSAIGRVIKGAKDETDALRRLKADGNSFQRPLIVDWNQGKAVTGDNESEILSLLKNISAEKNFPLQQPPPSATAREAFEIHCLSGARRTKTCSCFVEASVSRLLFRHLLLSSSPASMGDMPPPPVAATLSNNELASQCSETSAKSHTDSDKTITSPHLTSAGHVQPQLSRGSAMFSTDLGKRAPRRLQGPPYPPIIVRSNLVLDVVNAAGFWRERYTYQYLCIFPRAGWKINDLWDEEDIHIETKSFCEEVLQFIERDNAVRAQKYAYNWSNMHPERLPIVGGDMTELYDKNDPLSVVDKIFVNGERREYPPIFLWHVGHMMRTAMLAVKGKVLPVKELSERSSIECKDAAVHNTPQAPVVTGIPSTVSIAPNTETNVSARGIDPAATMTDHTPPPPSQHHAFETMAGGHPWASGHRISMVPGQHVGGPNAVPSALRVPRNRPGRSASGTHNQHVLPSPYAEHMSRVPSGLGPHHYAGSMPLTQSPRYSQTHMALNHPVSHGHSGMVPVTYEQTPMIVGQSPGIKHPGMIPPHSFQPPSMTHGYPRRQHSGPQGVPYAAPMRDLTNMQYPMGMPPHHMESLRSGDGRFNQPYANGNALYDPYEGSNPAFKAAGYSGGKKTNQNGFANPNGRQRKTSTSGNRPYQGQSTNDRSGLSQKRYSLPKPCFENDRAITQDRDYGCDSEWIGPLNDTVNELYMKDLPEDIQASEIEALFQDRIGATPTSVNIKVSQHARRHALVGFVGAMIAKQGLVIRNPTIRGLPVSITVPRRFFQKTVEVPSRDNIETGPSSYSRYTGNPNNGDHRTRITSVSNDGANPVSTAASQQGSAAAGSPEARKAKPKKRQASPAEETLSPSTKVEPETTARQAIKADACVSAPEEASHTLPTDSQENQKPQGSERDHSDMGEDFSQATGEERLTSETTPASAKPSDEPKCTSSSTLDHQQDSTTERIDSQDQQNVESYTAKTTGESLAERGSAEQGVVEPPTKPMVSLDPDDMDPEKKIDASSPSAAQPQNSLEAKPGPSAGSECTNQGAISAAISKPVTITNDLTFNPSISDKTDKLVNTTTSQEDLVATSAVERELPTLDTQTATMSPTTSQVDESPRAEAPTAEMPKDGTSTTVHTETSTTTNAPVVSDPAKKVGVQHTESLHPFSKAAKALAKKEKEQKKKALKKEKEQAERAKAAKTAASKADLKTPSAENDGATKMNENEKGTVYNKAEPKSVGKNVASSAGKRASASTTDAVTDVPVQTPIPAVATSGGVSDDNNTPGKYKGKKSRTPAVHDAATTEERDLDHGKQIGGTVSIPNELSSVTNKEVKAKLSKGAPALDAQSSEKMQANEVSDTTKESVPAGKIDEENATTAKKKKSKAKKKKKAPTAWPDLEFRPKSPNPSWMGPIDMATDVQHYDEIMNRACGGDDDSEFSWSDLPQIEDEISYDEDVNVDEERGEIDDGADVDAIHKRIAELQDQQAADSSNRSSISTSRPPESKAGQNISRSQEDITDRAIAILQSQITAKEMEMDACIAADEARHAQSQVLPATAGSVSQSAKKKKPNNRKNKKKKKAAEMVENSQPGDAATTTNTMASSSNMTVEDLIDSNDPFYDQLKEIDDAKRAGAPGLRGGHAEVTKACDEPQIMRTMEAYLRETQGSIKPEGRKISKKDLYD</sequence>
<protein>
    <submittedName>
        <fullName evidence="1">Uncharacterized protein</fullName>
    </submittedName>
</protein>
<evidence type="ECO:0000313" key="1">
    <source>
        <dbReference type="EMBL" id="KAJ8117787.1"/>
    </source>
</evidence>
<accession>A0ACC2IRK0</accession>
<name>A0ACC2IRK0_9PLEO</name>
<reference evidence="1" key="1">
    <citation type="submission" date="2022-11" db="EMBL/GenBank/DDBJ databases">
        <title>Genome Sequence of Boeremia exigua.</title>
        <authorList>
            <person name="Buettner E."/>
        </authorList>
    </citation>
    <scope>NUCLEOTIDE SEQUENCE</scope>
    <source>
        <strain evidence="1">CU02</strain>
    </source>
</reference>
<evidence type="ECO:0000313" key="2">
    <source>
        <dbReference type="Proteomes" id="UP001153331"/>
    </source>
</evidence>
<dbReference type="EMBL" id="JAPHNI010000041">
    <property type="protein sequence ID" value="KAJ8117787.1"/>
    <property type="molecule type" value="Genomic_DNA"/>
</dbReference>
<proteinExistence type="predicted"/>
<comment type="caution">
    <text evidence="1">The sequence shown here is derived from an EMBL/GenBank/DDBJ whole genome shotgun (WGS) entry which is preliminary data.</text>
</comment>
<gene>
    <name evidence="1" type="ORF">OPT61_g1094</name>
</gene>
<organism evidence="1 2">
    <name type="scientific">Boeremia exigua</name>
    <dbReference type="NCBI Taxonomy" id="749465"/>
    <lineage>
        <taxon>Eukaryota</taxon>
        <taxon>Fungi</taxon>
        <taxon>Dikarya</taxon>
        <taxon>Ascomycota</taxon>
        <taxon>Pezizomycotina</taxon>
        <taxon>Dothideomycetes</taxon>
        <taxon>Pleosporomycetidae</taxon>
        <taxon>Pleosporales</taxon>
        <taxon>Pleosporineae</taxon>
        <taxon>Didymellaceae</taxon>
        <taxon>Boeremia</taxon>
    </lineage>
</organism>
<dbReference type="Proteomes" id="UP001153331">
    <property type="component" value="Unassembled WGS sequence"/>
</dbReference>
<keyword evidence="2" id="KW-1185">Reference proteome</keyword>